<feature type="transmembrane region" description="Helical" evidence="1">
    <location>
        <begin position="78"/>
        <end position="95"/>
    </location>
</feature>
<feature type="transmembrane region" description="Helical" evidence="1">
    <location>
        <begin position="117"/>
        <end position="135"/>
    </location>
</feature>
<feature type="transmembrane region" description="Helical" evidence="1">
    <location>
        <begin position="48"/>
        <end position="66"/>
    </location>
</feature>
<dbReference type="Proteomes" id="UP000184609">
    <property type="component" value="Unassembled WGS sequence"/>
</dbReference>
<dbReference type="AlphaFoldDB" id="A0A1M7Z432"/>
<dbReference type="RefSeq" id="WP_073569918.1">
    <property type="nucleotide sequence ID" value="NZ_FRXN01000001.1"/>
</dbReference>
<name>A0A1M7Z432_9BACT</name>
<dbReference type="EMBL" id="FRXN01000001">
    <property type="protein sequence ID" value="SHO59594.1"/>
    <property type="molecule type" value="Genomic_DNA"/>
</dbReference>
<protein>
    <submittedName>
        <fullName evidence="2">Uncharacterized protein</fullName>
    </submittedName>
</protein>
<dbReference type="Pfam" id="PF22503">
    <property type="entry name" value="DUF6992"/>
    <property type="match status" value="1"/>
</dbReference>
<evidence type="ECO:0000256" key="1">
    <source>
        <dbReference type="SAM" id="Phobius"/>
    </source>
</evidence>
<keyword evidence="3" id="KW-1185">Reference proteome</keyword>
<keyword evidence="1" id="KW-0472">Membrane</keyword>
<gene>
    <name evidence="2" type="ORF">SAMN04488108_0232</name>
</gene>
<dbReference type="STRING" id="1073327.SAMN04488108_0232"/>
<reference evidence="3" key="1">
    <citation type="submission" date="2016-12" db="EMBL/GenBank/DDBJ databases">
        <authorList>
            <person name="Varghese N."/>
            <person name="Submissions S."/>
        </authorList>
    </citation>
    <scope>NUCLEOTIDE SEQUENCE [LARGE SCALE GENOMIC DNA]</scope>
    <source>
        <strain evidence="3">DSM 25035</strain>
    </source>
</reference>
<sequence length="200" mass="22318">MNSSSLFKVLCLIFFVFLAFGSFSQQIPALESFNETRLNYNQKGMLILGTWAVGNMVWGGVGASRTYGETKAFHQMNLYWNSVNLLIAGLGYWLASKEVPSSDFWATMDAQQSIEKILLVNAALDLAYMGGGLYLKERGLRKSNDRLIGFGKSIILQGAFLMVFDGIMYGFHHSHARQLPEISQHISLGPQSFSFTIPLK</sequence>
<accession>A0A1M7Z432</accession>
<dbReference type="InterPro" id="IPR054261">
    <property type="entry name" value="DUF6992"/>
</dbReference>
<evidence type="ECO:0000313" key="2">
    <source>
        <dbReference type="EMBL" id="SHO59594.1"/>
    </source>
</evidence>
<evidence type="ECO:0000313" key="3">
    <source>
        <dbReference type="Proteomes" id="UP000184609"/>
    </source>
</evidence>
<organism evidence="2 3">
    <name type="scientific">Algoriphagus zhangzhouensis</name>
    <dbReference type="NCBI Taxonomy" id="1073327"/>
    <lineage>
        <taxon>Bacteria</taxon>
        <taxon>Pseudomonadati</taxon>
        <taxon>Bacteroidota</taxon>
        <taxon>Cytophagia</taxon>
        <taxon>Cytophagales</taxon>
        <taxon>Cyclobacteriaceae</taxon>
        <taxon>Algoriphagus</taxon>
    </lineage>
</organism>
<keyword evidence="1" id="KW-0812">Transmembrane</keyword>
<keyword evidence="1" id="KW-1133">Transmembrane helix</keyword>
<feature type="transmembrane region" description="Helical" evidence="1">
    <location>
        <begin position="147"/>
        <end position="171"/>
    </location>
</feature>
<proteinExistence type="predicted"/>